<accession>U3C9T0</accession>
<sequence length="575" mass="65874">MSLNRISSSTSSQAISQQTISSKQLEKSTKSGLSLLISNISNLVSTDIKAPLHHIPIGLKQDLRIYDEDIKQVSMAFANSLNNYISSNPEKHIAYLNGYSKFYEFEGRLTINNHSIQQVTLPRSVEKLAELYNILLEGHSRYGSMFQSLIKPIKDNNNILSHYLRYSSGKVKPAKALPTQVINESSGTSTKPMLQKIKIAPSKSATDSKYPELRFTDKERERVRDDLTKILSTYLFTGKNADLHNKKLYAQLNLGDSEINQFLTIKDSQISLNAPKDRQELKSFLEQLLSNHRGFGPKLTIFSDTFVKRVKEAIKDTSGVLHKYLKWENGNQLSIVAPSNEELQIHAQKEQESRSVIEQQQKVDLSKEITVLKEQQQPLLERTKLSRYLLKHGSKNWPNLEFNAAKVTTLKHVEIIGNESLDQLKDRLQMMKGNLSGLAGELEYNLMQLPIKSDIETNKYSLTQNSVTQTISDLKTIVKNIEKPNSNWLVRWFFKPQNQATNEIKARLNELEHLHQQLEVHWPNMGNTAWLQSFVAREVERLTDVIVAEKKVMFIRLETPEYKSWKKAIKENLTK</sequence>
<protein>
    <submittedName>
        <fullName evidence="1">Uncharacterized protein</fullName>
    </submittedName>
</protein>
<dbReference type="RefSeq" id="WP_021711846.1">
    <property type="nucleotide sequence ID" value="NZ_BAOB01000078.1"/>
</dbReference>
<keyword evidence="2" id="KW-1185">Reference proteome</keyword>
<dbReference type="EMBL" id="BATL01000126">
    <property type="protein sequence ID" value="GAD78114.1"/>
    <property type="molecule type" value="Genomic_DNA"/>
</dbReference>
<dbReference type="OrthoDB" id="5902001at2"/>
<evidence type="ECO:0000313" key="2">
    <source>
        <dbReference type="Proteomes" id="UP000016567"/>
    </source>
</evidence>
<comment type="caution">
    <text evidence="1">The sequence shown here is derived from an EMBL/GenBank/DDBJ whole genome shotgun (WGS) entry which is preliminary data.</text>
</comment>
<dbReference type="Proteomes" id="UP000016567">
    <property type="component" value="Unassembled WGS sequence"/>
</dbReference>
<name>U3C9T0_9VIBR</name>
<proteinExistence type="predicted"/>
<dbReference type="AlphaFoldDB" id="U3C9T0"/>
<evidence type="ECO:0000313" key="1">
    <source>
        <dbReference type="EMBL" id="GAD78114.1"/>
    </source>
</evidence>
<gene>
    <name evidence="1" type="ORF">VAZ01S_126_00040</name>
</gene>
<reference evidence="1 2" key="1">
    <citation type="submission" date="2013-09" db="EMBL/GenBank/DDBJ databases">
        <title>Whole genome shotgun sequence of Vibrio azureus NBRC 104587.</title>
        <authorList>
            <person name="Isaki S."/>
            <person name="Hosoyama A."/>
            <person name="Numata M."/>
            <person name="Hashimoto M."/>
            <person name="Hosoyama Y."/>
            <person name="Tsuchikane K."/>
            <person name="Noguchi M."/>
            <person name="Hirakata S."/>
            <person name="Ichikawa N."/>
            <person name="Ohji S."/>
            <person name="Yamazoe A."/>
            <person name="Fujita N."/>
        </authorList>
    </citation>
    <scope>NUCLEOTIDE SEQUENCE [LARGE SCALE GENOMIC DNA]</scope>
    <source>
        <strain evidence="1 2">NBRC 104587</strain>
    </source>
</reference>
<organism evidence="1 2">
    <name type="scientific">Vibrio azureus NBRC 104587</name>
    <dbReference type="NCBI Taxonomy" id="1219077"/>
    <lineage>
        <taxon>Bacteria</taxon>
        <taxon>Pseudomonadati</taxon>
        <taxon>Pseudomonadota</taxon>
        <taxon>Gammaproteobacteria</taxon>
        <taxon>Vibrionales</taxon>
        <taxon>Vibrionaceae</taxon>
        <taxon>Vibrio</taxon>
    </lineage>
</organism>